<evidence type="ECO:0000256" key="8">
    <source>
        <dbReference type="HAMAP-Rule" id="MF_00087"/>
    </source>
</evidence>
<comment type="subunit">
    <text evidence="8">Homodimer.</text>
</comment>
<dbReference type="EMBL" id="CP010827">
    <property type="protein sequence ID" value="AJI77901.1"/>
    <property type="molecule type" value="Genomic_DNA"/>
</dbReference>
<feature type="binding site" evidence="8 10">
    <location>
        <begin position="114"/>
        <end position="116"/>
    </location>
    <ligand>
        <name>substrate</name>
    </ligand>
</feature>
<dbReference type="HAMAP" id="MF_00087">
    <property type="entry name" value="Glu_tRNA_reductase"/>
    <property type="match status" value="1"/>
</dbReference>
<evidence type="ECO:0000256" key="11">
    <source>
        <dbReference type="PIRSR" id="PIRSR000445-3"/>
    </source>
</evidence>
<dbReference type="FunFam" id="3.30.460.30:FF:000001">
    <property type="entry name" value="Glutamyl-tRNA reductase"/>
    <property type="match status" value="1"/>
</dbReference>
<name>A0A0B6F1I2_9CORY</name>
<evidence type="ECO:0000256" key="7">
    <source>
        <dbReference type="ARBA" id="ARBA00047464"/>
    </source>
</evidence>
<evidence type="ECO:0000256" key="10">
    <source>
        <dbReference type="PIRSR" id="PIRSR000445-2"/>
    </source>
</evidence>
<evidence type="ECO:0000256" key="3">
    <source>
        <dbReference type="ARBA" id="ARBA00012970"/>
    </source>
</evidence>
<dbReference type="Gene3D" id="3.40.50.720">
    <property type="entry name" value="NAD(P)-binding Rossmann-like Domain"/>
    <property type="match status" value="1"/>
</dbReference>
<accession>A0A0B6F1I2</accession>
<feature type="domain" description="Tetrapyrrole biosynthesis glutamyl-tRNA reductase dimerisation" evidence="15">
    <location>
        <begin position="327"/>
        <end position="426"/>
    </location>
</feature>
<evidence type="ECO:0000256" key="14">
    <source>
        <dbReference type="SAM" id="MobiDB-lite"/>
    </source>
</evidence>
<comment type="catalytic activity">
    <reaction evidence="7 8 13">
        <text>(S)-4-amino-5-oxopentanoate + tRNA(Glu) + NADP(+) = L-glutamyl-tRNA(Glu) + NADPH + H(+)</text>
        <dbReference type="Rhea" id="RHEA:12344"/>
        <dbReference type="Rhea" id="RHEA-COMP:9663"/>
        <dbReference type="Rhea" id="RHEA-COMP:9680"/>
        <dbReference type="ChEBI" id="CHEBI:15378"/>
        <dbReference type="ChEBI" id="CHEBI:57501"/>
        <dbReference type="ChEBI" id="CHEBI:57783"/>
        <dbReference type="ChEBI" id="CHEBI:58349"/>
        <dbReference type="ChEBI" id="CHEBI:78442"/>
        <dbReference type="ChEBI" id="CHEBI:78520"/>
        <dbReference type="EC" id="1.2.1.70"/>
    </reaction>
</comment>
<dbReference type="CDD" id="cd05213">
    <property type="entry name" value="NAD_bind_Glutamyl_tRNA_reduct"/>
    <property type="match status" value="1"/>
</dbReference>
<feature type="binding site" evidence="8 10">
    <location>
        <position position="120"/>
    </location>
    <ligand>
        <name>substrate</name>
    </ligand>
</feature>
<dbReference type="STRING" id="161899.CSING_01715"/>
<feature type="binding site" evidence="8 10">
    <location>
        <begin position="49"/>
        <end position="52"/>
    </location>
    <ligand>
        <name>substrate</name>
    </ligand>
</feature>
<dbReference type="SUPFAM" id="SSF51735">
    <property type="entry name" value="NAD(P)-binding Rossmann-fold domains"/>
    <property type="match status" value="1"/>
</dbReference>
<evidence type="ECO:0000259" key="15">
    <source>
        <dbReference type="Pfam" id="PF00745"/>
    </source>
</evidence>
<feature type="active site" description="Nucleophile" evidence="8 9">
    <location>
        <position position="50"/>
    </location>
</feature>
<feature type="region of interest" description="Disordered" evidence="14">
    <location>
        <begin position="440"/>
        <end position="459"/>
    </location>
</feature>
<dbReference type="PANTHER" id="PTHR43013">
    <property type="entry name" value="GLUTAMYL-TRNA REDUCTASE"/>
    <property type="match status" value="1"/>
</dbReference>
<dbReference type="SUPFAM" id="SSF69742">
    <property type="entry name" value="Glutamyl tRNA-reductase catalytic, N-terminal domain"/>
    <property type="match status" value="1"/>
</dbReference>
<dbReference type="OrthoDB" id="110209at2"/>
<dbReference type="GO" id="GO:0008883">
    <property type="term" value="F:glutamyl-tRNA reductase activity"/>
    <property type="evidence" value="ECO:0007669"/>
    <property type="project" value="UniProtKB-UniRule"/>
</dbReference>
<dbReference type="Pfam" id="PF01488">
    <property type="entry name" value="Shikimate_DH"/>
    <property type="match status" value="1"/>
</dbReference>
<evidence type="ECO:0000256" key="6">
    <source>
        <dbReference type="ARBA" id="ARBA00023244"/>
    </source>
</evidence>
<keyword evidence="4 8" id="KW-0521">NADP</keyword>
<comment type="function">
    <text evidence="8">Catalyzes the NADPH-dependent reduction of glutamyl-tRNA(Glu) to glutamate 1-semialdehyde (GSA).</text>
</comment>
<dbReference type="InterPro" id="IPR015895">
    <property type="entry name" value="4pyrrol_synth_GluRdtase_N"/>
</dbReference>
<dbReference type="InterPro" id="IPR036343">
    <property type="entry name" value="GluRdtase_N_sf"/>
</dbReference>
<feature type="domain" description="Glutamyl-tRNA reductase N-terminal" evidence="17">
    <location>
        <begin position="6"/>
        <end position="156"/>
    </location>
</feature>
<comment type="domain">
    <text evidence="8">Possesses an unusual extended V-shaped dimeric structure with each monomer consisting of three distinct domains arranged along a curved 'spinal' alpha-helix. The N-terminal catalytic domain specifically recognizes the glutamate moiety of the substrate. The second domain is the NADPH-binding domain, and the third C-terminal domain is responsible for dimerization.</text>
</comment>
<dbReference type="HOGENOM" id="CLU_035113_4_0_11"/>
<dbReference type="PANTHER" id="PTHR43013:SF1">
    <property type="entry name" value="GLUTAMYL-TRNA REDUCTASE"/>
    <property type="match status" value="1"/>
</dbReference>
<dbReference type="InterPro" id="IPR036453">
    <property type="entry name" value="GluRdtase_dimer_dom_sf"/>
</dbReference>
<evidence type="ECO:0000313" key="18">
    <source>
        <dbReference type="EMBL" id="AJI77901.1"/>
    </source>
</evidence>
<dbReference type="EC" id="1.2.1.70" evidence="3 8"/>
<feature type="binding site" evidence="8 10">
    <location>
        <position position="109"/>
    </location>
    <ligand>
        <name>substrate</name>
    </ligand>
</feature>
<feature type="binding site" evidence="8 11">
    <location>
        <begin position="191"/>
        <end position="196"/>
    </location>
    <ligand>
        <name>NADP(+)</name>
        <dbReference type="ChEBI" id="CHEBI:58349"/>
    </ligand>
</feature>
<dbReference type="InterPro" id="IPR018214">
    <property type="entry name" value="GluRdtase_CS"/>
</dbReference>
<keyword evidence="6 8" id="KW-0627">Porphyrin biosynthesis</keyword>
<dbReference type="Pfam" id="PF00745">
    <property type="entry name" value="GlutR_dimer"/>
    <property type="match status" value="1"/>
</dbReference>
<sequence length="459" mass="49320">MSVLVVGMSHQSAPVALLEKLSMNETVQTSACQTLVQADSLSEAMIISTCNRMEVYTVTNSFHTGVQDVVRTLARVSGVDEGELRSYLYVRYADAAAEHLMTVTSGLDSMVVGEQQIIGQVRTAYQSATDQGTAGPRIHALAQSALRAGKRVHSETEIDEAGASMVSFAFDQALSRMGRERLDGARVLILGAGAMASLAATHAGRLGAHLIIANRTTTRAQRVAEHAHEAGVYADVIEFADRAQALRDVDMAISATGAQDFTITAADVERYHGAGRELMLVDLSLPRDIDDVTASVEGVDLVNIERLSKSLEAADTDIAAGTSPHAQARRIVTEELNAYASAQRVRDVVPAVSALRKRAANLVQCEIARLEQKHPELDERQMGDVNRALKRVADKLLHEPTVRAKQLAANSGTVSHETALQELFGLQLEGSGVAVDMTELPDATQMKAAENKKTEEEDA</sequence>
<dbReference type="KEGG" id="csx:CSING_01715"/>
<evidence type="ECO:0000259" key="16">
    <source>
        <dbReference type="Pfam" id="PF01488"/>
    </source>
</evidence>
<dbReference type="InterPro" id="IPR036291">
    <property type="entry name" value="NAD(P)-bd_dom_sf"/>
</dbReference>
<dbReference type="InterPro" id="IPR000343">
    <property type="entry name" value="4pyrrol_synth_GluRdtase"/>
</dbReference>
<dbReference type="GO" id="GO:0019353">
    <property type="term" value="P:protoporphyrinogen IX biosynthetic process from glutamate"/>
    <property type="evidence" value="ECO:0007669"/>
    <property type="project" value="TreeGrafter"/>
</dbReference>
<protein>
    <recommendedName>
        <fullName evidence="3 8">Glutamyl-tRNA reductase</fullName>
        <shortName evidence="8">GluTR</shortName>
        <ecNumber evidence="3 8">1.2.1.70</ecNumber>
    </recommendedName>
</protein>
<evidence type="ECO:0000313" key="19">
    <source>
        <dbReference type="Proteomes" id="UP000031890"/>
    </source>
</evidence>
<evidence type="ECO:0000256" key="5">
    <source>
        <dbReference type="ARBA" id="ARBA00023002"/>
    </source>
</evidence>
<feature type="compositionally biased region" description="Basic and acidic residues" evidence="14">
    <location>
        <begin position="449"/>
        <end position="459"/>
    </location>
</feature>
<gene>
    <name evidence="8 18" type="primary">hemA</name>
    <name evidence="18" type="ORF">CSING_01715</name>
</gene>
<dbReference type="UniPathway" id="UPA00251">
    <property type="reaction ID" value="UER00316"/>
</dbReference>
<dbReference type="NCBIfam" id="TIGR01035">
    <property type="entry name" value="hemA"/>
    <property type="match status" value="1"/>
</dbReference>
<keyword evidence="5 8" id="KW-0560">Oxidoreductase</keyword>
<evidence type="ECO:0000256" key="9">
    <source>
        <dbReference type="PIRSR" id="PIRSR000445-1"/>
    </source>
</evidence>
<evidence type="ECO:0000256" key="12">
    <source>
        <dbReference type="PIRSR" id="PIRSR000445-4"/>
    </source>
</evidence>
<dbReference type="NCBIfam" id="NF000744">
    <property type="entry name" value="PRK00045.1-3"/>
    <property type="match status" value="1"/>
</dbReference>
<dbReference type="Pfam" id="PF05201">
    <property type="entry name" value="GlutR_N"/>
    <property type="match status" value="1"/>
</dbReference>
<dbReference type="PROSITE" id="PS00747">
    <property type="entry name" value="GLUTR"/>
    <property type="match status" value="1"/>
</dbReference>
<dbReference type="RefSeq" id="WP_042529130.1">
    <property type="nucleotide sequence ID" value="NZ_CP010827.1"/>
</dbReference>
<comment type="pathway">
    <text evidence="1 8 13">Porphyrin-containing compound metabolism; protoporphyrin-IX biosynthesis; 5-aminolevulinate from L-glutamyl-tRNA(Glu): step 1/2.</text>
</comment>
<dbReference type="InterPro" id="IPR015896">
    <property type="entry name" value="4pyrrol_synth_GluRdtase_dimer"/>
</dbReference>
<proteinExistence type="inferred from homology"/>
<dbReference type="AlphaFoldDB" id="A0A0B6F1I2"/>
<evidence type="ECO:0000256" key="1">
    <source>
        <dbReference type="ARBA" id="ARBA00005059"/>
    </source>
</evidence>
<dbReference type="GO" id="GO:0050661">
    <property type="term" value="F:NADP binding"/>
    <property type="evidence" value="ECO:0007669"/>
    <property type="project" value="InterPro"/>
</dbReference>
<organism evidence="18 19">
    <name type="scientific">Corynebacterium singulare</name>
    <dbReference type="NCBI Taxonomy" id="161899"/>
    <lineage>
        <taxon>Bacteria</taxon>
        <taxon>Bacillati</taxon>
        <taxon>Actinomycetota</taxon>
        <taxon>Actinomycetes</taxon>
        <taxon>Mycobacteriales</taxon>
        <taxon>Corynebacteriaceae</taxon>
        <taxon>Corynebacterium</taxon>
    </lineage>
</organism>
<evidence type="ECO:0000256" key="4">
    <source>
        <dbReference type="ARBA" id="ARBA00022857"/>
    </source>
</evidence>
<feature type="site" description="Important for activity" evidence="8 12">
    <location>
        <position position="99"/>
    </location>
</feature>
<comment type="miscellaneous">
    <text evidence="8">During catalysis, the active site Cys acts as a nucleophile attacking the alpha-carbonyl group of tRNA-bound glutamate with the formation of a thioester intermediate between enzyme and glutamate, and the concomitant release of tRNA(Glu). The thioester intermediate is finally reduced by direct hydride transfer from NADPH, to form the product GSA.</text>
</comment>
<dbReference type="SUPFAM" id="SSF69075">
    <property type="entry name" value="Glutamyl tRNA-reductase dimerization domain"/>
    <property type="match status" value="1"/>
</dbReference>
<evidence type="ECO:0000256" key="13">
    <source>
        <dbReference type="RuleBase" id="RU000584"/>
    </source>
</evidence>
<dbReference type="PIRSF" id="PIRSF000445">
    <property type="entry name" value="4pyrrol_synth_GluRdtase"/>
    <property type="match status" value="1"/>
</dbReference>
<comment type="similarity">
    <text evidence="2 8 13">Belongs to the glutamyl-tRNA reductase family.</text>
</comment>
<evidence type="ECO:0000259" key="17">
    <source>
        <dbReference type="Pfam" id="PF05201"/>
    </source>
</evidence>
<evidence type="ECO:0000256" key="2">
    <source>
        <dbReference type="ARBA" id="ARBA00005916"/>
    </source>
</evidence>
<dbReference type="Proteomes" id="UP000031890">
    <property type="component" value="Chromosome"/>
</dbReference>
<dbReference type="InterPro" id="IPR006151">
    <property type="entry name" value="Shikm_DH/Glu-tRNA_Rdtase"/>
</dbReference>
<feature type="domain" description="Quinate/shikimate 5-dehydrogenase/glutamyl-tRNA reductase" evidence="16">
    <location>
        <begin position="180"/>
        <end position="308"/>
    </location>
</feature>
<dbReference type="Gene3D" id="3.30.460.30">
    <property type="entry name" value="Glutamyl-tRNA reductase, N-terminal domain"/>
    <property type="match status" value="1"/>
</dbReference>
<reference evidence="18 19" key="1">
    <citation type="journal article" date="2015" name="Genome Announc.">
        <title>Complete Genome Sequence and Annotation of Corynebacterium singulare DSM 44357, Isolated from a Human Semen Specimen.</title>
        <authorList>
            <person name="Merten M."/>
            <person name="Brinkrolf K."/>
            <person name="Albersmeier A."/>
            <person name="Kutter Y."/>
            <person name="Ruckert C."/>
            <person name="Tauch A."/>
        </authorList>
    </citation>
    <scope>NUCLEOTIDE SEQUENCE [LARGE SCALE GENOMIC DNA]</scope>
    <source>
        <strain evidence="18">IBS B52218</strain>
    </source>
</reference>